<evidence type="ECO:0000313" key="6">
    <source>
        <dbReference type="EMBL" id="CEM33819.1"/>
    </source>
</evidence>
<comment type="similarity">
    <text evidence="1">Belongs to the universal ribosomal protein uL15 family.</text>
</comment>
<evidence type="ECO:0000256" key="1">
    <source>
        <dbReference type="ARBA" id="ARBA00007320"/>
    </source>
</evidence>
<dbReference type="VEuPathDB" id="CryptoDB:Cvel_23266"/>
<proteinExistence type="inferred from homology"/>
<feature type="compositionally biased region" description="Basic residues" evidence="4">
    <location>
        <begin position="308"/>
        <end position="328"/>
    </location>
</feature>
<feature type="domain" description="Large ribosomal subunit protein uL15/eL18" evidence="5">
    <location>
        <begin position="419"/>
        <end position="462"/>
    </location>
</feature>
<dbReference type="InterPro" id="IPR005749">
    <property type="entry name" value="Ribosomal_uL15_bac-type"/>
</dbReference>
<keyword evidence="3" id="KW-0687">Ribonucleoprotein</keyword>
<dbReference type="Gene3D" id="3.100.10.10">
    <property type="match status" value="1"/>
</dbReference>
<evidence type="ECO:0000256" key="3">
    <source>
        <dbReference type="ARBA" id="ARBA00023274"/>
    </source>
</evidence>
<dbReference type="GO" id="GO:0006412">
    <property type="term" value="P:translation"/>
    <property type="evidence" value="ECO:0007669"/>
    <property type="project" value="InterPro"/>
</dbReference>
<gene>
    <name evidence="6" type="ORF">Cvel_23266</name>
</gene>
<dbReference type="InterPro" id="IPR030878">
    <property type="entry name" value="Ribosomal_uL15"/>
</dbReference>
<evidence type="ECO:0000259" key="5">
    <source>
        <dbReference type="Pfam" id="PF00828"/>
    </source>
</evidence>
<keyword evidence="2" id="KW-0689">Ribosomal protein</keyword>
<dbReference type="HAMAP" id="MF_01341">
    <property type="entry name" value="Ribosomal_uL15"/>
    <property type="match status" value="1"/>
</dbReference>
<dbReference type="GO" id="GO:0003735">
    <property type="term" value="F:structural constituent of ribosome"/>
    <property type="evidence" value="ECO:0007669"/>
    <property type="project" value="InterPro"/>
</dbReference>
<evidence type="ECO:0000256" key="2">
    <source>
        <dbReference type="ARBA" id="ARBA00022980"/>
    </source>
</evidence>
<dbReference type="Pfam" id="PF00828">
    <property type="entry name" value="Ribosomal_L27A"/>
    <property type="match status" value="1"/>
</dbReference>
<name>A0A0G4GT00_9ALVE</name>
<dbReference type="GO" id="GO:0005762">
    <property type="term" value="C:mitochondrial large ribosomal subunit"/>
    <property type="evidence" value="ECO:0007669"/>
    <property type="project" value="TreeGrafter"/>
</dbReference>
<dbReference type="PANTHER" id="PTHR12934">
    <property type="entry name" value="50S RIBOSOMAL PROTEIN L15"/>
    <property type="match status" value="1"/>
</dbReference>
<dbReference type="PANTHER" id="PTHR12934:SF11">
    <property type="entry name" value="LARGE RIBOSOMAL SUBUNIT PROTEIN UL15M"/>
    <property type="match status" value="1"/>
</dbReference>
<reference evidence="6" key="1">
    <citation type="submission" date="2014-11" db="EMBL/GenBank/DDBJ databases">
        <authorList>
            <person name="Otto D Thomas"/>
            <person name="Naeem Raeece"/>
        </authorList>
    </citation>
    <scope>NUCLEOTIDE SEQUENCE</scope>
</reference>
<feature type="region of interest" description="Disordered" evidence="4">
    <location>
        <begin position="308"/>
        <end position="351"/>
    </location>
</feature>
<sequence>MVPSWSGCVYSVEIIEKPYLARIHVLTMSGMRNKMTPLQRHIAVTEVQEEMMADIQALALRYAAVAKKRWPQSYETWVRNQERFKELVPEWRMEVGSKSRWRFSLTMLSKMLLDTPLNKLAEVGNEILKQEPPSPEETDKLIKRIEEETGEKIDRQFHDRMMRPIDMNDESTFKEDDLQWYMGAPDEAIEVYEKRTGLKVSPEERKNLKSAIPSNLGQMLKGEDLITGDPDKATVRDYLMGTALQWEDDGPVKNGFKVEVDLLKKLGLEVDPSRPLETDHAGRKFAYITQTPEEQGPCTHDEMVRKMGSHVKKKQRVGRGAGSKRGKNSCRGQGGQNKRTSGGTRPWFDGGATPLYRRLPKFVRKPLGPGWHWQRKDSEPTLLTLKMIEHAPEGSTVDWLTLRDVYRAPLQWRKRMIRPIKVVSLNKWEDKNFKLTKKNLTVKAHAFTKPAARQIIALGGKCLVLQKKTHDKVVMEYDPDREGHDKIPKRFVWHGPLPKAIRKKIGLERYLAKKKEMEEAGIAQGAAPASS</sequence>
<dbReference type="InterPro" id="IPR036227">
    <property type="entry name" value="Ribosomal_uL15/eL18_sf"/>
</dbReference>
<evidence type="ECO:0000256" key="4">
    <source>
        <dbReference type="SAM" id="MobiDB-lite"/>
    </source>
</evidence>
<protein>
    <recommendedName>
        <fullName evidence="5">Large ribosomal subunit protein uL15/eL18 domain-containing protein</fullName>
    </recommendedName>
</protein>
<dbReference type="AlphaFoldDB" id="A0A0G4GT00"/>
<dbReference type="InterPro" id="IPR021131">
    <property type="entry name" value="Ribosomal_uL15/eL18"/>
</dbReference>
<dbReference type="SUPFAM" id="SSF52080">
    <property type="entry name" value="Ribosomal proteins L15p and L18e"/>
    <property type="match status" value="1"/>
</dbReference>
<accession>A0A0G4GT00</accession>
<dbReference type="EMBL" id="CDMZ01001522">
    <property type="protein sequence ID" value="CEM33819.1"/>
    <property type="molecule type" value="Genomic_DNA"/>
</dbReference>
<organism evidence="6">
    <name type="scientific">Chromera velia CCMP2878</name>
    <dbReference type="NCBI Taxonomy" id="1169474"/>
    <lineage>
        <taxon>Eukaryota</taxon>
        <taxon>Sar</taxon>
        <taxon>Alveolata</taxon>
        <taxon>Colpodellida</taxon>
        <taxon>Chromeraceae</taxon>
        <taxon>Chromera</taxon>
    </lineage>
</organism>